<dbReference type="FunCoup" id="D4H5J6">
    <property type="interactions" value="445"/>
</dbReference>
<evidence type="ECO:0000256" key="6">
    <source>
        <dbReference type="ARBA" id="ARBA00022840"/>
    </source>
</evidence>
<reference evidence="10 11" key="1">
    <citation type="journal article" date="2010" name="Stand. Genomic Sci.">
        <title>Complete genome sequence of Denitrovibrio acetiphilus type strain (N2460).</title>
        <authorList>
            <person name="Kiss H."/>
            <person name="Lang E."/>
            <person name="Lapidus A."/>
            <person name="Copeland A."/>
            <person name="Nolan M."/>
            <person name="Glavina Del Rio T."/>
            <person name="Chen F."/>
            <person name="Lucas S."/>
            <person name="Tice H."/>
            <person name="Cheng J.F."/>
            <person name="Han C."/>
            <person name="Goodwin L."/>
            <person name="Pitluck S."/>
            <person name="Liolios K."/>
            <person name="Pati A."/>
            <person name="Ivanova N."/>
            <person name="Mavromatis K."/>
            <person name="Chen A."/>
            <person name="Palaniappan K."/>
            <person name="Land M."/>
            <person name="Hauser L."/>
            <person name="Chang Y.J."/>
            <person name="Jeffries C.D."/>
            <person name="Detter J.C."/>
            <person name="Brettin T."/>
            <person name="Spring S."/>
            <person name="Rohde M."/>
            <person name="Goker M."/>
            <person name="Woyke T."/>
            <person name="Bristow J."/>
            <person name="Eisen J.A."/>
            <person name="Markowitz V."/>
            <person name="Hugenholtz P."/>
            <person name="Kyrpides N.C."/>
            <person name="Klenk H.P."/>
        </authorList>
    </citation>
    <scope>NUCLEOTIDE SEQUENCE [LARGE SCALE GENOMIC DNA]</scope>
    <source>
        <strain evidence="11">DSM 12809 / NBRC 114555 / N2460</strain>
    </source>
</reference>
<dbReference type="PANTHER" id="PTHR43700">
    <property type="entry name" value="PHOSPHORIBOSYLAMINOIMIDAZOLE-SUCCINOCARBOXAMIDE SYNTHASE"/>
    <property type="match status" value="1"/>
</dbReference>
<dbReference type="InterPro" id="IPR028923">
    <property type="entry name" value="SAICAR_synt/ADE2_N"/>
</dbReference>
<dbReference type="Proteomes" id="UP000002012">
    <property type="component" value="Chromosome"/>
</dbReference>
<keyword evidence="3 8" id="KW-0436">Ligase</keyword>
<dbReference type="eggNOG" id="COG0152">
    <property type="taxonomic scope" value="Bacteria"/>
</dbReference>
<dbReference type="InterPro" id="IPR001636">
    <property type="entry name" value="SAICAR_synth"/>
</dbReference>
<evidence type="ECO:0000256" key="2">
    <source>
        <dbReference type="ARBA" id="ARBA00010190"/>
    </source>
</evidence>
<protein>
    <recommendedName>
        <fullName evidence="8">Phosphoribosylaminoimidazole-succinocarboxamide synthase</fullName>
        <ecNumber evidence="8">6.3.2.6</ecNumber>
    </recommendedName>
    <alternativeName>
        <fullName evidence="8">SAICAR synthetase</fullName>
    </alternativeName>
</protein>
<keyword evidence="11" id="KW-1185">Reference proteome</keyword>
<dbReference type="InterPro" id="IPR018236">
    <property type="entry name" value="SAICAR_synthetase_CS"/>
</dbReference>
<dbReference type="HOGENOM" id="CLU_045637_0_0_0"/>
<evidence type="ECO:0000313" key="10">
    <source>
        <dbReference type="EMBL" id="ADD67616.1"/>
    </source>
</evidence>
<comment type="pathway">
    <text evidence="1 8">Purine metabolism; IMP biosynthesis via de novo pathway; 5-amino-1-(5-phospho-D-ribosyl)imidazole-4-carboxamide from 5-amino-1-(5-phospho-D-ribosyl)imidazole-4-carboxylate: step 1/2.</text>
</comment>
<gene>
    <name evidence="8" type="primary">purC</name>
    <name evidence="10" type="ordered locus">Dacet_0836</name>
</gene>
<dbReference type="FunFam" id="3.30.470.20:FF:000015">
    <property type="entry name" value="Phosphoribosylaminoimidazole-succinocarboxamide synthase"/>
    <property type="match status" value="1"/>
</dbReference>
<dbReference type="UniPathway" id="UPA00074">
    <property type="reaction ID" value="UER00131"/>
</dbReference>
<dbReference type="EMBL" id="CP001968">
    <property type="protein sequence ID" value="ADD67616.1"/>
    <property type="molecule type" value="Genomic_DNA"/>
</dbReference>
<dbReference type="PROSITE" id="PS01058">
    <property type="entry name" value="SAICAR_SYNTHETASE_2"/>
    <property type="match status" value="1"/>
</dbReference>
<evidence type="ECO:0000256" key="7">
    <source>
        <dbReference type="ARBA" id="ARBA00048475"/>
    </source>
</evidence>
<evidence type="ECO:0000313" key="11">
    <source>
        <dbReference type="Proteomes" id="UP000002012"/>
    </source>
</evidence>
<evidence type="ECO:0000259" key="9">
    <source>
        <dbReference type="Pfam" id="PF01259"/>
    </source>
</evidence>
<comment type="similarity">
    <text evidence="2 8">Belongs to the SAICAR synthetase family.</text>
</comment>
<feature type="domain" description="SAICAR synthetase/ADE2 N-terminal" evidence="9">
    <location>
        <begin position="15"/>
        <end position="266"/>
    </location>
</feature>
<keyword evidence="4 8" id="KW-0547">Nucleotide-binding</keyword>
<dbReference type="STRING" id="522772.Dacet_0836"/>
<sequence length="292" mass="32933">METVVKTEFEDMKLIARGKVRDIYDFDDKMLIVTTDRLSAFDVILPNGVPGKGKILTEIALFWFEQTKGIVRNHIITADIDEMPAVCKKYRSVLEGRSMLVHKCKPFPVECVARGYITGSGWKDYQKTGAVCGIKLPAGLVDSERMPETLFTPATKAEVGDHDENISFDKMAEMIGMAKAQKLKNLTIKIYETARDIADKKGIIIADTKFEFGELDGEIILIDEVLTPDSSRFWFKDKYEPGKPQQSMDKQVVRNYLETLDWDKTAPGPVLPDEIVKNTAAIYRQITDILKG</sequence>
<dbReference type="NCBIfam" id="TIGR00081">
    <property type="entry name" value="purC"/>
    <property type="match status" value="1"/>
</dbReference>
<dbReference type="PROSITE" id="PS01057">
    <property type="entry name" value="SAICAR_SYNTHETASE_1"/>
    <property type="match status" value="1"/>
</dbReference>
<dbReference type="PaxDb" id="522772-Dacet_0836"/>
<dbReference type="KEGG" id="dap:Dacet_0836"/>
<accession>D4H5J6</accession>
<name>D4H5J6_DENA2</name>
<keyword evidence="5 8" id="KW-0658">Purine biosynthesis</keyword>
<dbReference type="GO" id="GO:0006189">
    <property type="term" value="P:'de novo' IMP biosynthetic process"/>
    <property type="evidence" value="ECO:0007669"/>
    <property type="project" value="UniProtKB-UniRule"/>
</dbReference>
<dbReference type="HAMAP" id="MF_00137">
    <property type="entry name" value="SAICAR_synth"/>
    <property type="match status" value="1"/>
</dbReference>
<dbReference type="Pfam" id="PF01259">
    <property type="entry name" value="SAICAR_synt"/>
    <property type="match status" value="1"/>
</dbReference>
<evidence type="ECO:0000256" key="1">
    <source>
        <dbReference type="ARBA" id="ARBA00004672"/>
    </source>
</evidence>
<dbReference type="NCBIfam" id="NF010568">
    <property type="entry name" value="PRK13961.1"/>
    <property type="match status" value="1"/>
</dbReference>
<evidence type="ECO:0000256" key="3">
    <source>
        <dbReference type="ARBA" id="ARBA00022598"/>
    </source>
</evidence>
<evidence type="ECO:0000256" key="5">
    <source>
        <dbReference type="ARBA" id="ARBA00022755"/>
    </source>
</evidence>
<evidence type="ECO:0000256" key="4">
    <source>
        <dbReference type="ARBA" id="ARBA00022741"/>
    </source>
</evidence>
<dbReference type="InParanoid" id="D4H5J6"/>
<proteinExistence type="inferred from homology"/>
<keyword evidence="6 8" id="KW-0067">ATP-binding</keyword>
<evidence type="ECO:0000256" key="8">
    <source>
        <dbReference type="HAMAP-Rule" id="MF_00137"/>
    </source>
</evidence>
<dbReference type="Gene3D" id="3.30.200.20">
    <property type="entry name" value="Phosphorylase Kinase, domain 1"/>
    <property type="match status" value="1"/>
</dbReference>
<dbReference type="AlphaFoldDB" id="D4H5J6"/>
<comment type="catalytic activity">
    <reaction evidence="7 8">
        <text>5-amino-1-(5-phospho-D-ribosyl)imidazole-4-carboxylate + L-aspartate + ATP = (2S)-2-[5-amino-1-(5-phospho-beta-D-ribosyl)imidazole-4-carboxamido]succinate + ADP + phosphate + 2 H(+)</text>
        <dbReference type="Rhea" id="RHEA:22628"/>
        <dbReference type="ChEBI" id="CHEBI:15378"/>
        <dbReference type="ChEBI" id="CHEBI:29991"/>
        <dbReference type="ChEBI" id="CHEBI:30616"/>
        <dbReference type="ChEBI" id="CHEBI:43474"/>
        <dbReference type="ChEBI" id="CHEBI:58443"/>
        <dbReference type="ChEBI" id="CHEBI:77657"/>
        <dbReference type="ChEBI" id="CHEBI:456216"/>
        <dbReference type="EC" id="6.3.2.6"/>
    </reaction>
</comment>
<dbReference type="GO" id="GO:0004639">
    <property type="term" value="F:phosphoribosylaminoimidazolesuccinocarboxamide synthase activity"/>
    <property type="evidence" value="ECO:0007669"/>
    <property type="project" value="UniProtKB-UniRule"/>
</dbReference>
<dbReference type="GO" id="GO:0005524">
    <property type="term" value="F:ATP binding"/>
    <property type="evidence" value="ECO:0007669"/>
    <property type="project" value="UniProtKB-KW"/>
</dbReference>
<dbReference type="GO" id="GO:0005737">
    <property type="term" value="C:cytoplasm"/>
    <property type="evidence" value="ECO:0007669"/>
    <property type="project" value="TreeGrafter"/>
</dbReference>
<organism evidence="10 11">
    <name type="scientific">Denitrovibrio acetiphilus (strain DSM 12809 / NBRC 114555 / N2460)</name>
    <dbReference type="NCBI Taxonomy" id="522772"/>
    <lineage>
        <taxon>Bacteria</taxon>
        <taxon>Pseudomonadati</taxon>
        <taxon>Deferribacterota</taxon>
        <taxon>Deferribacteres</taxon>
        <taxon>Deferribacterales</taxon>
        <taxon>Geovibrionaceae</taxon>
        <taxon>Denitrovibrio</taxon>
    </lineage>
</organism>
<dbReference type="PANTHER" id="PTHR43700:SF1">
    <property type="entry name" value="PHOSPHORIBOSYLAMINOIMIDAZOLE-SUCCINOCARBOXAMIDE SYNTHASE"/>
    <property type="match status" value="1"/>
</dbReference>
<dbReference type="EC" id="6.3.2.6" evidence="8"/>
<dbReference type="SUPFAM" id="SSF56104">
    <property type="entry name" value="SAICAR synthase-like"/>
    <property type="match status" value="1"/>
</dbReference>
<dbReference type="CDD" id="cd01414">
    <property type="entry name" value="SAICAR_synt_Sc"/>
    <property type="match status" value="1"/>
</dbReference>
<dbReference type="Gene3D" id="3.30.470.20">
    <property type="entry name" value="ATP-grasp fold, B domain"/>
    <property type="match status" value="1"/>
</dbReference>